<name>Q1QHJ9_NITHX</name>
<organism evidence="2 3">
    <name type="scientific">Nitrobacter hamburgensis (strain DSM 10229 / NCIMB 13809 / X14)</name>
    <dbReference type="NCBI Taxonomy" id="323097"/>
    <lineage>
        <taxon>Bacteria</taxon>
        <taxon>Pseudomonadati</taxon>
        <taxon>Pseudomonadota</taxon>
        <taxon>Alphaproteobacteria</taxon>
        <taxon>Hyphomicrobiales</taxon>
        <taxon>Nitrobacteraceae</taxon>
        <taxon>Nitrobacter</taxon>
    </lineage>
</organism>
<proteinExistence type="predicted"/>
<evidence type="ECO:0000313" key="3">
    <source>
        <dbReference type="Proteomes" id="UP000001953"/>
    </source>
</evidence>
<sequence>MFQVSAGVIGALAAVVLPLGAVQFAGDLAGGNDVAATVVNRAHKADRDIVQLSHMEGRTVSIRLESLPDTSIVLRIPESLRLEAGDRVMKRDVMKPNSGRVPATQVRRTIACEPVVSTLTDIARQLQPDRCVT</sequence>
<dbReference type="EMBL" id="CP000319">
    <property type="protein sequence ID" value="ABE64298.1"/>
    <property type="molecule type" value="Genomic_DNA"/>
</dbReference>
<dbReference type="HOGENOM" id="CLU_150006_0_0_5"/>
<keyword evidence="1" id="KW-0732">Signal</keyword>
<dbReference type="eggNOG" id="ENOG5030X50">
    <property type="taxonomic scope" value="Bacteria"/>
</dbReference>
<gene>
    <name evidence="2" type="ordered locus">Nham_3569</name>
</gene>
<protein>
    <submittedName>
        <fullName evidence="2">Uncharacterized protein</fullName>
    </submittedName>
</protein>
<keyword evidence="3" id="KW-1185">Reference proteome</keyword>
<feature type="signal peptide" evidence="1">
    <location>
        <begin position="1"/>
        <end position="25"/>
    </location>
</feature>
<evidence type="ECO:0000256" key="1">
    <source>
        <dbReference type="SAM" id="SignalP"/>
    </source>
</evidence>
<evidence type="ECO:0000313" key="2">
    <source>
        <dbReference type="EMBL" id="ABE64298.1"/>
    </source>
</evidence>
<dbReference type="AlphaFoldDB" id="Q1QHJ9"/>
<accession>Q1QHJ9</accession>
<dbReference type="KEGG" id="nha:Nham_3569"/>
<feature type="chain" id="PRO_5004196084" evidence="1">
    <location>
        <begin position="26"/>
        <end position="133"/>
    </location>
</feature>
<reference evidence="2 3" key="1">
    <citation type="submission" date="2006-03" db="EMBL/GenBank/DDBJ databases">
        <title>Complete sequence of chromosome of Nitrobacter hamburgensis X14.</title>
        <authorList>
            <consortium name="US DOE Joint Genome Institute"/>
            <person name="Copeland A."/>
            <person name="Lucas S."/>
            <person name="Lapidus A."/>
            <person name="Barry K."/>
            <person name="Detter J.C."/>
            <person name="Glavina del Rio T."/>
            <person name="Hammon N."/>
            <person name="Israni S."/>
            <person name="Dalin E."/>
            <person name="Tice H."/>
            <person name="Pitluck S."/>
            <person name="Chain P."/>
            <person name="Malfatti S."/>
            <person name="Shin M."/>
            <person name="Vergez L."/>
            <person name="Schmutz J."/>
            <person name="Larimer F."/>
            <person name="Land M."/>
            <person name="Hauser L."/>
            <person name="Kyrpides N."/>
            <person name="Ivanova N."/>
            <person name="Ward B."/>
            <person name="Arp D."/>
            <person name="Klotz M."/>
            <person name="Stein L."/>
            <person name="O'Mullan G."/>
            <person name="Starkenburg S."/>
            <person name="Sayavedra L."/>
            <person name="Poret-Peterson A.T."/>
            <person name="Gentry M.E."/>
            <person name="Bruce D."/>
            <person name="Richardson P."/>
        </authorList>
    </citation>
    <scope>NUCLEOTIDE SEQUENCE [LARGE SCALE GENOMIC DNA]</scope>
    <source>
        <strain evidence="3">DSM 10229 / NCIMB 13809 / X14</strain>
    </source>
</reference>
<dbReference type="Proteomes" id="UP000001953">
    <property type="component" value="Chromosome"/>
</dbReference>